<evidence type="ECO:0000313" key="6">
    <source>
        <dbReference type="Proteomes" id="UP001627284"/>
    </source>
</evidence>
<accession>A0ABD2SCA1</accession>
<organism evidence="2 6">
    <name type="scientific">Solanum stoloniferum</name>
    <dbReference type="NCBI Taxonomy" id="62892"/>
    <lineage>
        <taxon>Eukaryota</taxon>
        <taxon>Viridiplantae</taxon>
        <taxon>Streptophyta</taxon>
        <taxon>Embryophyta</taxon>
        <taxon>Tracheophyta</taxon>
        <taxon>Spermatophyta</taxon>
        <taxon>Magnoliopsida</taxon>
        <taxon>eudicotyledons</taxon>
        <taxon>Gunneridae</taxon>
        <taxon>Pentapetalae</taxon>
        <taxon>asterids</taxon>
        <taxon>lamiids</taxon>
        <taxon>Solanales</taxon>
        <taxon>Solanaceae</taxon>
        <taxon>Solanoideae</taxon>
        <taxon>Solaneae</taxon>
        <taxon>Solanum</taxon>
    </lineage>
</organism>
<dbReference type="Proteomes" id="UP001627284">
    <property type="component" value="Unassembled WGS sequence"/>
</dbReference>
<reference evidence="2 6" key="1">
    <citation type="submission" date="2024-05" db="EMBL/GenBank/DDBJ databases">
        <title>De novo assembly of an allotetraploid wild potato.</title>
        <authorList>
            <person name="Hosaka A.J."/>
        </authorList>
    </citation>
    <scope>NUCLEOTIDE SEQUENCE [LARGE SCALE GENOMIC DNA]</scope>
    <source>
        <tissue evidence="2">Young leaves</tissue>
    </source>
</reference>
<name>A0ABD2SCA1_9SOLN</name>
<evidence type="ECO:0000313" key="3">
    <source>
        <dbReference type="EMBL" id="KAL3340631.1"/>
    </source>
</evidence>
<evidence type="ECO:0000313" key="1">
    <source>
        <dbReference type="EMBL" id="KAL3340617.1"/>
    </source>
</evidence>
<proteinExistence type="predicted"/>
<dbReference type="EMBL" id="JBJKTR010000016">
    <property type="protein sequence ID" value="KAL3340617.1"/>
    <property type="molecule type" value="Genomic_DNA"/>
</dbReference>
<dbReference type="EMBL" id="JBJKTR010000016">
    <property type="protein sequence ID" value="KAL3340631.1"/>
    <property type="molecule type" value="Genomic_DNA"/>
</dbReference>
<protein>
    <submittedName>
        <fullName evidence="2">Uncharacterized protein</fullName>
    </submittedName>
</protein>
<evidence type="ECO:0000313" key="4">
    <source>
        <dbReference type="EMBL" id="KAL3340636.1"/>
    </source>
</evidence>
<comment type="caution">
    <text evidence="2">The sequence shown here is derived from an EMBL/GenBank/DDBJ whole genome shotgun (WGS) entry which is preliminary data.</text>
</comment>
<gene>
    <name evidence="1" type="ORF">AABB24_028980</name>
    <name evidence="2" type="ORF">AABB24_028986</name>
    <name evidence="3" type="ORF">AABB24_028989</name>
    <name evidence="4" type="ORF">AABB24_028993</name>
    <name evidence="5" type="ORF">AABB24_029222</name>
</gene>
<evidence type="ECO:0000313" key="5">
    <source>
        <dbReference type="EMBL" id="KAL3340955.1"/>
    </source>
</evidence>
<dbReference type="EMBL" id="JBJKTR010000016">
    <property type="protein sequence ID" value="KAL3340626.1"/>
    <property type="molecule type" value="Genomic_DNA"/>
</dbReference>
<sequence>MISITNLLMSVIGPEETLFRLLFLLFFLRLRFFLPERGFSKLAHAPPISFNPVLEIFPTSSPSSISFILTSSSSSKLSSSSEKFKTLSSSSIELEKKLHEIKEILFLYNTKRITAKLWVINISIT</sequence>
<dbReference type="EMBL" id="JBJKTR010000016">
    <property type="protein sequence ID" value="KAL3340955.1"/>
    <property type="molecule type" value="Genomic_DNA"/>
</dbReference>
<evidence type="ECO:0000313" key="2">
    <source>
        <dbReference type="EMBL" id="KAL3340626.1"/>
    </source>
</evidence>
<dbReference type="AlphaFoldDB" id="A0ABD2SCA1"/>
<dbReference type="EMBL" id="JBJKTR010000016">
    <property type="protein sequence ID" value="KAL3340636.1"/>
    <property type="molecule type" value="Genomic_DNA"/>
</dbReference>
<keyword evidence="6" id="KW-1185">Reference proteome</keyword>